<evidence type="ECO:0000313" key="1">
    <source>
        <dbReference type="EMBL" id="CAF3335196.1"/>
    </source>
</evidence>
<name>A0A817UMI0_9BILA</name>
<organism evidence="1 2">
    <name type="scientific">Rotaria socialis</name>
    <dbReference type="NCBI Taxonomy" id="392032"/>
    <lineage>
        <taxon>Eukaryota</taxon>
        <taxon>Metazoa</taxon>
        <taxon>Spiralia</taxon>
        <taxon>Gnathifera</taxon>
        <taxon>Rotifera</taxon>
        <taxon>Eurotatoria</taxon>
        <taxon>Bdelloidea</taxon>
        <taxon>Philodinida</taxon>
        <taxon>Philodinidae</taxon>
        <taxon>Rotaria</taxon>
    </lineage>
</organism>
<dbReference type="EMBL" id="CAJNYT010000154">
    <property type="protein sequence ID" value="CAF3335196.1"/>
    <property type="molecule type" value="Genomic_DNA"/>
</dbReference>
<proteinExistence type="predicted"/>
<protein>
    <submittedName>
        <fullName evidence="1">Uncharacterized protein</fullName>
    </submittedName>
</protein>
<dbReference type="AlphaFoldDB" id="A0A817UMI0"/>
<gene>
    <name evidence="1" type="ORF">GRG538_LOCUS4085</name>
</gene>
<comment type="caution">
    <text evidence="1">The sequence shown here is derived from an EMBL/GenBank/DDBJ whole genome shotgun (WGS) entry which is preliminary data.</text>
</comment>
<reference evidence="1" key="1">
    <citation type="submission" date="2021-02" db="EMBL/GenBank/DDBJ databases">
        <authorList>
            <person name="Nowell W R."/>
        </authorList>
    </citation>
    <scope>NUCLEOTIDE SEQUENCE</scope>
</reference>
<evidence type="ECO:0000313" key="2">
    <source>
        <dbReference type="Proteomes" id="UP000663872"/>
    </source>
</evidence>
<accession>A0A817UMI0</accession>
<sequence length="119" mass="13724">MRELKVLVNQMPGNDLSNDLITLITYLAIDRCKKVQNQSQRLSSLKLQLSLAFDLNQLKFANRMLRANQDMLEEDLIQLAKMAIIRNHVEFLSILEDTCGITSDNLGEHFEWELSSKMV</sequence>
<dbReference type="Proteomes" id="UP000663872">
    <property type="component" value="Unassembled WGS sequence"/>
</dbReference>